<gene>
    <name evidence="1" type="ORF">XENOCAPTIV_030755</name>
</gene>
<sequence>MLALRIKSASEVSPYCSFKNNTGLFTACEPCNWLVKHKPCITTTSLQLAPLRVSGQVAKTTSLSDSGALQRQVDFYPPRCITSFSTNMETTKRHIYLSLKCM</sequence>
<evidence type="ECO:0000313" key="1">
    <source>
        <dbReference type="EMBL" id="MEQ2193497.1"/>
    </source>
</evidence>
<keyword evidence="2" id="KW-1185">Reference proteome</keyword>
<name>A0ABV0QDB1_9TELE</name>
<dbReference type="EMBL" id="JAHRIN010008500">
    <property type="protein sequence ID" value="MEQ2193497.1"/>
    <property type="molecule type" value="Genomic_DNA"/>
</dbReference>
<accession>A0ABV0QDB1</accession>
<dbReference type="Proteomes" id="UP001434883">
    <property type="component" value="Unassembled WGS sequence"/>
</dbReference>
<evidence type="ECO:0000313" key="2">
    <source>
        <dbReference type="Proteomes" id="UP001434883"/>
    </source>
</evidence>
<organism evidence="1 2">
    <name type="scientific">Xenoophorus captivus</name>
    <dbReference type="NCBI Taxonomy" id="1517983"/>
    <lineage>
        <taxon>Eukaryota</taxon>
        <taxon>Metazoa</taxon>
        <taxon>Chordata</taxon>
        <taxon>Craniata</taxon>
        <taxon>Vertebrata</taxon>
        <taxon>Euteleostomi</taxon>
        <taxon>Actinopterygii</taxon>
        <taxon>Neopterygii</taxon>
        <taxon>Teleostei</taxon>
        <taxon>Neoteleostei</taxon>
        <taxon>Acanthomorphata</taxon>
        <taxon>Ovalentaria</taxon>
        <taxon>Atherinomorphae</taxon>
        <taxon>Cyprinodontiformes</taxon>
        <taxon>Goodeidae</taxon>
        <taxon>Xenoophorus</taxon>
    </lineage>
</organism>
<comment type="caution">
    <text evidence="1">The sequence shown here is derived from an EMBL/GenBank/DDBJ whole genome shotgun (WGS) entry which is preliminary data.</text>
</comment>
<reference evidence="1 2" key="1">
    <citation type="submission" date="2021-06" db="EMBL/GenBank/DDBJ databases">
        <authorList>
            <person name="Palmer J.M."/>
        </authorList>
    </citation>
    <scope>NUCLEOTIDE SEQUENCE [LARGE SCALE GENOMIC DNA]</scope>
    <source>
        <strain evidence="1 2">XC_2019</strain>
        <tissue evidence="1">Muscle</tissue>
    </source>
</reference>
<protein>
    <submittedName>
        <fullName evidence="1">Uncharacterized protein</fullName>
    </submittedName>
</protein>
<proteinExistence type="predicted"/>